<keyword evidence="3" id="KW-1185">Reference proteome</keyword>
<organism evidence="2 3">
    <name type="scientific">Pseudomonas nicosulfuronedens</name>
    <dbReference type="NCBI Taxonomy" id="2571105"/>
    <lineage>
        <taxon>Bacteria</taxon>
        <taxon>Pseudomonadati</taxon>
        <taxon>Pseudomonadota</taxon>
        <taxon>Gammaproteobacteria</taxon>
        <taxon>Pseudomonadales</taxon>
        <taxon>Pseudomonadaceae</taxon>
        <taxon>Pseudomonas</taxon>
    </lineage>
</organism>
<dbReference type="Proteomes" id="UP000306635">
    <property type="component" value="Unassembled WGS sequence"/>
</dbReference>
<dbReference type="NCBIfam" id="TIGR01764">
    <property type="entry name" value="excise"/>
    <property type="match status" value="1"/>
</dbReference>
<dbReference type="Pfam" id="PF12728">
    <property type="entry name" value="HTH_17"/>
    <property type="match status" value="1"/>
</dbReference>
<dbReference type="InterPro" id="IPR041657">
    <property type="entry name" value="HTH_17"/>
</dbReference>
<protein>
    <submittedName>
        <fullName evidence="2">Helix-turn-helix domain-containing protein</fullName>
    </submittedName>
</protein>
<dbReference type="OrthoDB" id="9800023at2"/>
<proteinExistence type="predicted"/>
<gene>
    <name evidence="2" type="ORF">FAS41_29240</name>
</gene>
<evidence type="ECO:0000313" key="2">
    <source>
        <dbReference type="EMBL" id="TLX70033.1"/>
    </source>
</evidence>
<evidence type="ECO:0000313" key="3">
    <source>
        <dbReference type="Proteomes" id="UP000306635"/>
    </source>
</evidence>
<dbReference type="SUPFAM" id="SSF46955">
    <property type="entry name" value="Putative DNA-binding domain"/>
    <property type="match status" value="1"/>
</dbReference>
<evidence type="ECO:0000259" key="1">
    <source>
        <dbReference type="Pfam" id="PF12728"/>
    </source>
</evidence>
<sequence length="141" mass="15094">MNASLVTVEQAAEHLNLHPKTVLRYIRDGRLPATRVGKSYRIVRSELDAFAGVASDESGTAAALLRATCIVDISDISVDDAAHLATFVQSAALARPAGAAPLQLQTAFDPQTRSMKVVVIGDPSSSAKLLEMLQLHMDNRK</sequence>
<dbReference type="RefSeq" id="WP_138526783.1">
    <property type="nucleotide sequence ID" value="NZ_SWDV01000063.1"/>
</dbReference>
<dbReference type="InterPro" id="IPR009061">
    <property type="entry name" value="DNA-bd_dom_put_sf"/>
</dbReference>
<dbReference type="GeneID" id="300409450"/>
<feature type="domain" description="Helix-turn-helix" evidence="1">
    <location>
        <begin position="5"/>
        <end position="51"/>
    </location>
</feature>
<dbReference type="AlphaFoldDB" id="A0A5R9QLK6"/>
<dbReference type="GO" id="GO:0003677">
    <property type="term" value="F:DNA binding"/>
    <property type="evidence" value="ECO:0007669"/>
    <property type="project" value="InterPro"/>
</dbReference>
<dbReference type="EMBL" id="SWDV01000063">
    <property type="protein sequence ID" value="TLX70033.1"/>
    <property type="molecule type" value="Genomic_DNA"/>
</dbReference>
<accession>A0A5R9QLK6</accession>
<name>A0A5R9QLK6_9PSED</name>
<dbReference type="InterPro" id="IPR010093">
    <property type="entry name" value="SinI_DNA-bd"/>
</dbReference>
<comment type="caution">
    <text evidence="2">The sequence shown here is derived from an EMBL/GenBank/DDBJ whole genome shotgun (WGS) entry which is preliminary data.</text>
</comment>
<reference evidence="2 3" key="1">
    <citation type="submission" date="2019-04" db="EMBL/GenBank/DDBJ databases">
        <authorList>
            <person name="Li M."/>
        </authorList>
    </citation>
    <scope>NUCLEOTIDE SEQUENCE [LARGE SCALE GENOMIC DNA]</scope>
    <source>
        <strain evidence="2 3">LAM1902</strain>
    </source>
</reference>